<dbReference type="Proteomes" id="UP000187464">
    <property type="component" value="Chromosome I"/>
</dbReference>
<dbReference type="SUPFAM" id="SSF103481">
    <property type="entry name" value="Multidrug resistance efflux transporter EmrE"/>
    <property type="match status" value="1"/>
</dbReference>
<dbReference type="Pfam" id="PF00892">
    <property type="entry name" value="EamA"/>
    <property type="match status" value="1"/>
</dbReference>
<proteinExistence type="predicted"/>
<dbReference type="InterPro" id="IPR037185">
    <property type="entry name" value="EmrE-like"/>
</dbReference>
<evidence type="ECO:0000256" key="1">
    <source>
        <dbReference type="SAM" id="Phobius"/>
    </source>
</evidence>
<feature type="domain" description="EamA" evidence="2">
    <location>
        <begin position="2"/>
        <end position="136"/>
    </location>
</feature>
<evidence type="ECO:0000259" key="2">
    <source>
        <dbReference type="Pfam" id="PF00892"/>
    </source>
</evidence>
<dbReference type="PANTHER" id="PTHR22911">
    <property type="entry name" value="ACYL-MALONYL CONDENSING ENZYME-RELATED"/>
    <property type="match status" value="1"/>
</dbReference>
<reference evidence="3 4" key="1">
    <citation type="submission" date="2016-08" db="EMBL/GenBank/DDBJ databases">
        <authorList>
            <person name="Seilhamer J.J."/>
        </authorList>
    </citation>
    <scope>NUCLEOTIDE SEQUENCE [LARGE SCALE GENOMIC DNA]</scope>
    <source>
        <strain evidence="3">M3/6</strain>
    </source>
</reference>
<keyword evidence="1" id="KW-1133">Transmembrane helix</keyword>
<feature type="transmembrane region" description="Helical" evidence="1">
    <location>
        <begin position="30"/>
        <end position="50"/>
    </location>
</feature>
<dbReference type="EMBL" id="LT605205">
    <property type="protein sequence ID" value="SCD22240.1"/>
    <property type="molecule type" value="Genomic_DNA"/>
</dbReference>
<organism evidence="3 4">
    <name type="scientific">Proteiniphilum saccharofermentans</name>
    <dbReference type="NCBI Taxonomy" id="1642647"/>
    <lineage>
        <taxon>Bacteria</taxon>
        <taxon>Pseudomonadati</taxon>
        <taxon>Bacteroidota</taxon>
        <taxon>Bacteroidia</taxon>
        <taxon>Bacteroidales</taxon>
        <taxon>Dysgonomonadaceae</taxon>
        <taxon>Proteiniphilum</taxon>
    </lineage>
</organism>
<protein>
    <recommendedName>
        <fullName evidence="2">EamA domain-containing protein</fullName>
    </recommendedName>
</protein>
<dbReference type="InterPro" id="IPR000620">
    <property type="entry name" value="EamA_dom"/>
</dbReference>
<dbReference type="RefSeq" id="WP_076931908.1">
    <property type="nucleotide sequence ID" value="NZ_LT605205.1"/>
</dbReference>
<dbReference type="Gene3D" id="1.10.3730.20">
    <property type="match status" value="1"/>
</dbReference>
<keyword evidence="4" id="KW-1185">Reference proteome</keyword>
<dbReference type="PANTHER" id="PTHR22911:SF137">
    <property type="entry name" value="SOLUTE CARRIER FAMILY 35 MEMBER G2-RELATED"/>
    <property type="match status" value="1"/>
</dbReference>
<dbReference type="KEGG" id="psac:PSM36_3457"/>
<sequence length="138" mass="14974">MWWVYALLSALFAALTAIFAKVGVANINSNLATGIRTIVILIMIWIIVFSRGETKGIHTLSWQNIVFLVISGVATGLSWIFYFKALQLGDVTQVAMLDRLSIVLTILLAAIFLGETITLRTAIAAVLIVAGTLLLVVK</sequence>
<keyword evidence="1" id="KW-0472">Membrane</keyword>
<feature type="transmembrane region" description="Helical" evidence="1">
    <location>
        <begin position="62"/>
        <end position="82"/>
    </location>
</feature>
<dbReference type="STRING" id="1642647.PSM36_3457"/>
<keyword evidence="1" id="KW-0812">Transmembrane</keyword>
<dbReference type="GO" id="GO:0016020">
    <property type="term" value="C:membrane"/>
    <property type="evidence" value="ECO:0007669"/>
    <property type="project" value="InterPro"/>
</dbReference>
<accession>A0A1R3T4T7</accession>
<evidence type="ECO:0000313" key="4">
    <source>
        <dbReference type="Proteomes" id="UP000187464"/>
    </source>
</evidence>
<name>A0A1R3T4T7_9BACT</name>
<gene>
    <name evidence="3" type="ORF">PSM36_3457</name>
</gene>
<feature type="transmembrane region" description="Helical" evidence="1">
    <location>
        <begin position="121"/>
        <end position="137"/>
    </location>
</feature>
<evidence type="ECO:0000313" key="3">
    <source>
        <dbReference type="EMBL" id="SCD22240.1"/>
    </source>
</evidence>
<dbReference type="AlphaFoldDB" id="A0A1R3T4T7"/>